<dbReference type="Pfam" id="PF02690">
    <property type="entry name" value="Na_Pi_cotrans"/>
    <property type="match status" value="1"/>
</dbReference>
<feature type="transmembrane region" description="Helical" evidence="7">
    <location>
        <begin position="177"/>
        <end position="201"/>
    </location>
</feature>
<keyword evidence="5 7" id="KW-0472">Membrane</keyword>
<evidence type="ECO:0000256" key="1">
    <source>
        <dbReference type="ARBA" id="ARBA00004651"/>
    </source>
</evidence>
<evidence type="ECO:0000256" key="5">
    <source>
        <dbReference type="ARBA" id="ARBA00023136"/>
    </source>
</evidence>
<dbReference type="Proteomes" id="UP000610862">
    <property type="component" value="Unassembled WGS sequence"/>
</dbReference>
<dbReference type="InterPro" id="IPR038078">
    <property type="entry name" value="PhoU-like_sf"/>
</dbReference>
<dbReference type="Pfam" id="PF01895">
    <property type="entry name" value="PhoU"/>
    <property type="match status" value="2"/>
</dbReference>
<feature type="transmembrane region" description="Helical" evidence="7">
    <location>
        <begin position="112"/>
        <end position="127"/>
    </location>
</feature>
<feature type="domain" description="PhoU" evidence="8">
    <location>
        <begin position="358"/>
        <end position="443"/>
    </location>
</feature>
<dbReference type="GO" id="GO:0005436">
    <property type="term" value="F:sodium:phosphate symporter activity"/>
    <property type="evidence" value="ECO:0007669"/>
    <property type="project" value="InterPro"/>
</dbReference>
<proteinExistence type="predicted"/>
<gene>
    <name evidence="9" type="ORF">H8692_08030</name>
</gene>
<feature type="transmembrane region" description="Helical" evidence="7">
    <location>
        <begin position="295"/>
        <end position="317"/>
    </location>
</feature>
<dbReference type="PANTHER" id="PTHR10010">
    <property type="entry name" value="SOLUTE CARRIER FAMILY 34 SODIUM PHOSPHATE , MEMBER 2-RELATED"/>
    <property type="match status" value="1"/>
</dbReference>
<dbReference type="Gene3D" id="1.20.58.220">
    <property type="entry name" value="Phosphate transport system protein phou homolog 2, domain 2"/>
    <property type="match status" value="1"/>
</dbReference>
<feature type="domain" description="PhoU" evidence="8">
    <location>
        <begin position="469"/>
        <end position="549"/>
    </location>
</feature>
<evidence type="ECO:0000256" key="4">
    <source>
        <dbReference type="ARBA" id="ARBA00022989"/>
    </source>
</evidence>
<dbReference type="SUPFAM" id="SSF109755">
    <property type="entry name" value="PhoU-like"/>
    <property type="match status" value="1"/>
</dbReference>
<keyword evidence="4 7" id="KW-1133">Transmembrane helix</keyword>
<organism evidence="9 10">
    <name type="scientific">Lentihominibacter hominis</name>
    <dbReference type="NCBI Taxonomy" id="2763645"/>
    <lineage>
        <taxon>Bacteria</taxon>
        <taxon>Bacillati</taxon>
        <taxon>Bacillota</taxon>
        <taxon>Clostridia</taxon>
        <taxon>Peptostreptococcales</taxon>
        <taxon>Anaerovoracaceae</taxon>
        <taxon>Lentihominibacter</taxon>
    </lineage>
</organism>
<keyword evidence="2" id="KW-1003">Cell membrane</keyword>
<evidence type="ECO:0000256" key="3">
    <source>
        <dbReference type="ARBA" id="ARBA00022692"/>
    </source>
</evidence>
<dbReference type="InterPro" id="IPR026022">
    <property type="entry name" value="PhoU_dom"/>
</dbReference>
<evidence type="ECO:0000256" key="6">
    <source>
        <dbReference type="SAM" id="Coils"/>
    </source>
</evidence>
<protein>
    <submittedName>
        <fullName evidence="9">Na/Pi cotransporter family protein</fullName>
    </submittedName>
</protein>
<feature type="transmembrane region" description="Helical" evidence="7">
    <location>
        <begin position="49"/>
        <end position="75"/>
    </location>
</feature>
<dbReference type="InterPro" id="IPR004633">
    <property type="entry name" value="NaPi_cotrn-rel/YqeW-like"/>
</dbReference>
<keyword evidence="3 7" id="KW-0812">Transmembrane</keyword>
<dbReference type="EMBL" id="JACRTA010000002">
    <property type="protein sequence ID" value="MBC8568703.1"/>
    <property type="molecule type" value="Genomic_DNA"/>
</dbReference>
<name>A0A926E942_9FIRM</name>
<dbReference type="GO" id="GO:0044341">
    <property type="term" value="P:sodium-dependent phosphate transport"/>
    <property type="evidence" value="ECO:0007669"/>
    <property type="project" value="InterPro"/>
</dbReference>
<dbReference type="GO" id="GO:0005886">
    <property type="term" value="C:plasma membrane"/>
    <property type="evidence" value="ECO:0007669"/>
    <property type="project" value="UniProtKB-SubCell"/>
</dbReference>
<evidence type="ECO:0000256" key="7">
    <source>
        <dbReference type="SAM" id="Phobius"/>
    </source>
</evidence>
<dbReference type="AlphaFoldDB" id="A0A926E942"/>
<evidence type="ECO:0000256" key="2">
    <source>
        <dbReference type="ARBA" id="ARBA00022475"/>
    </source>
</evidence>
<reference evidence="9" key="1">
    <citation type="submission" date="2020-08" db="EMBL/GenBank/DDBJ databases">
        <title>Genome public.</title>
        <authorList>
            <person name="Liu C."/>
            <person name="Sun Q."/>
        </authorList>
    </citation>
    <scope>NUCLEOTIDE SEQUENCE</scope>
    <source>
        <strain evidence="9">NSJ-24</strain>
    </source>
</reference>
<sequence>MNTEILKIILQLLGGLALFIYGMNFMSDGLQKAAGDKMKSILALLTKNVFIGVLAGAAATAVLQSSGAVTVMVIGFVSAKLMTLKQAISIIMGANIGTCITAQLVAFQIGDYSWAFVIVGFIMYFFLSKYEKIRDFGQAIFAFGILFSGLNIMAAAMEPLAQSEFFSNLMLKVADVPILGIIAGAIMTTIVQSSSASIAVLQNLASTAGPDGVTSLIGLTGAIPILFGTNIGSTTTALLASIGGTVNAKRTAISHTIFNVVGTLIFIWLTAYIADFVTMISPSGHQLDVISRQIANAHLCFNVATTILFLPLINVLAKVVTKLVPGTDEEKTLMETVYLDYNVLEQPFAAIHLATKEISRMAEITSGMIVDTKKAFLANDLEAANNVIETDKVINHLRDMVVKYLSSIFPVETVTEHQSVTISGLMHVVSDVEHIGDDCKDIAGFAIDKITYGYKFSDSAYAEIYQCFDYGSKMVSDSIEALNTGNTLLARHVKEQQEAMEDFEERLRHMHMKRLNTKKCSPEFSVIYTDVIANIRKIGDSCDNIANAVLRDINFKDIGEKE</sequence>
<evidence type="ECO:0000259" key="8">
    <source>
        <dbReference type="Pfam" id="PF01895"/>
    </source>
</evidence>
<feature type="transmembrane region" description="Helical" evidence="7">
    <location>
        <begin position="252"/>
        <end position="274"/>
    </location>
</feature>
<feature type="transmembrane region" description="Helical" evidence="7">
    <location>
        <begin position="139"/>
        <end position="157"/>
    </location>
</feature>
<comment type="subcellular location">
    <subcellularLocation>
        <location evidence="1">Cell membrane</location>
        <topology evidence="1">Multi-pass membrane protein</topology>
    </subcellularLocation>
</comment>
<dbReference type="NCBIfam" id="NF037997">
    <property type="entry name" value="Na_Pi_symport"/>
    <property type="match status" value="1"/>
</dbReference>
<feature type="coiled-coil region" evidence="6">
    <location>
        <begin position="486"/>
        <end position="513"/>
    </location>
</feature>
<keyword evidence="10" id="KW-1185">Reference proteome</keyword>
<comment type="caution">
    <text evidence="9">The sequence shown here is derived from an EMBL/GenBank/DDBJ whole genome shotgun (WGS) entry which is preliminary data.</text>
</comment>
<dbReference type="NCBIfam" id="TIGR00704">
    <property type="entry name" value="NaPi_cotrn_rel"/>
    <property type="match status" value="1"/>
</dbReference>
<dbReference type="PANTHER" id="PTHR10010:SF46">
    <property type="entry name" value="SODIUM-DEPENDENT PHOSPHATE TRANSPORT PROTEIN 2B"/>
    <property type="match status" value="1"/>
</dbReference>
<evidence type="ECO:0000313" key="10">
    <source>
        <dbReference type="Proteomes" id="UP000610862"/>
    </source>
</evidence>
<dbReference type="InterPro" id="IPR003841">
    <property type="entry name" value="Na/Pi_transpt"/>
</dbReference>
<accession>A0A926E942</accession>
<evidence type="ECO:0000313" key="9">
    <source>
        <dbReference type="EMBL" id="MBC8568703.1"/>
    </source>
</evidence>
<keyword evidence="6" id="KW-0175">Coiled coil</keyword>
<dbReference type="RefSeq" id="WP_187525409.1">
    <property type="nucleotide sequence ID" value="NZ_JACRTA010000002.1"/>
</dbReference>